<dbReference type="PANTHER" id="PTHR44086">
    <property type="entry name" value="THIOSULFATE SULFURTRANSFERASE RDL2, MITOCHONDRIAL-RELATED"/>
    <property type="match status" value="1"/>
</dbReference>
<keyword evidence="3" id="KW-1185">Reference proteome</keyword>
<comment type="caution">
    <text evidence="2">The sequence shown here is derived from an EMBL/GenBank/DDBJ whole genome shotgun (WGS) entry which is preliminary data.</text>
</comment>
<dbReference type="InterPro" id="IPR036873">
    <property type="entry name" value="Rhodanese-like_dom_sf"/>
</dbReference>
<dbReference type="Pfam" id="PF00581">
    <property type="entry name" value="Rhodanese"/>
    <property type="match status" value="1"/>
</dbReference>
<proteinExistence type="predicted"/>
<dbReference type="PROSITE" id="PS50206">
    <property type="entry name" value="RHODANESE_3"/>
    <property type="match status" value="1"/>
</dbReference>
<accession>A0A9W9A884</accession>
<evidence type="ECO:0000259" key="1">
    <source>
        <dbReference type="PROSITE" id="PS50206"/>
    </source>
</evidence>
<sequence length="178" mass="20385">MSILRRSSMRAIIGARLNAPRLQAIQCTYIIRFNSTEPKLNPRPVPKEKEFNSKRDWDAKVINYNELKPKTESPASNSWLIDVREPDEVMQGMIPSAVNIPLTILPESLSASPAMFREKFGFEKPEKDQEVTFYCRSGKRSSSASDIAKRNRYTNILNYKGSWLDWVEREAKAQGKSS</sequence>
<dbReference type="EMBL" id="JAOTPV010000011">
    <property type="protein sequence ID" value="KAJ4476750.1"/>
    <property type="molecule type" value="Genomic_DNA"/>
</dbReference>
<dbReference type="CDD" id="cd01519">
    <property type="entry name" value="RHOD_HSP67B2"/>
    <property type="match status" value="1"/>
</dbReference>
<name>A0A9W9A884_9AGAR</name>
<dbReference type="OrthoDB" id="566238at2759"/>
<dbReference type="GO" id="GO:0004792">
    <property type="term" value="F:thiosulfate-cyanide sulfurtransferase activity"/>
    <property type="evidence" value="ECO:0007669"/>
    <property type="project" value="TreeGrafter"/>
</dbReference>
<dbReference type="SMART" id="SM00450">
    <property type="entry name" value="RHOD"/>
    <property type="match status" value="1"/>
</dbReference>
<dbReference type="PANTHER" id="PTHR44086:SF10">
    <property type="entry name" value="THIOSULFATE SULFURTRANSFERASE_RHODANESE-LIKE DOMAIN-CONTAINING PROTEIN 3"/>
    <property type="match status" value="1"/>
</dbReference>
<dbReference type="InterPro" id="IPR001763">
    <property type="entry name" value="Rhodanese-like_dom"/>
</dbReference>
<gene>
    <name evidence="2" type="ORF">J3R30DRAFT_3488644</name>
</gene>
<evidence type="ECO:0000313" key="2">
    <source>
        <dbReference type="EMBL" id="KAJ4476750.1"/>
    </source>
</evidence>
<dbReference type="Gene3D" id="3.40.250.10">
    <property type="entry name" value="Rhodanese-like domain"/>
    <property type="match status" value="1"/>
</dbReference>
<dbReference type="Proteomes" id="UP001150266">
    <property type="component" value="Unassembled WGS sequence"/>
</dbReference>
<dbReference type="AlphaFoldDB" id="A0A9W9A884"/>
<feature type="domain" description="Rhodanese" evidence="1">
    <location>
        <begin position="74"/>
        <end position="171"/>
    </location>
</feature>
<dbReference type="SUPFAM" id="SSF52821">
    <property type="entry name" value="Rhodanese/Cell cycle control phosphatase"/>
    <property type="match status" value="1"/>
</dbReference>
<reference evidence="2" key="1">
    <citation type="submission" date="2022-08" db="EMBL/GenBank/DDBJ databases">
        <title>A Global Phylogenomic Analysis of the Shiitake Genus Lentinula.</title>
        <authorList>
            <consortium name="DOE Joint Genome Institute"/>
            <person name="Sierra-Patev S."/>
            <person name="Min B."/>
            <person name="Naranjo-Ortiz M."/>
            <person name="Looney B."/>
            <person name="Konkel Z."/>
            <person name="Slot J.C."/>
            <person name="Sakamoto Y."/>
            <person name="Steenwyk J.L."/>
            <person name="Rokas A."/>
            <person name="Carro J."/>
            <person name="Camarero S."/>
            <person name="Ferreira P."/>
            <person name="Molpeceres G."/>
            <person name="Ruiz-Duenas F.J."/>
            <person name="Serrano A."/>
            <person name="Henrissat B."/>
            <person name="Drula E."/>
            <person name="Hughes K.W."/>
            <person name="Mata J.L."/>
            <person name="Ishikawa N.K."/>
            <person name="Vargas-Isla R."/>
            <person name="Ushijima S."/>
            <person name="Smith C.A."/>
            <person name="Ahrendt S."/>
            <person name="Andreopoulos W."/>
            <person name="He G."/>
            <person name="Labutti K."/>
            <person name="Lipzen A."/>
            <person name="Ng V."/>
            <person name="Riley R."/>
            <person name="Sandor L."/>
            <person name="Barry K."/>
            <person name="Martinez A.T."/>
            <person name="Xiao Y."/>
            <person name="Gibbons J.G."/>
            <person name="Terashima K."/>
            <person name="Grigoriev I.V."/>
            <person name="Hibbett D.S."/>
        </authorList>
    </citation>
    <scope>NUCLEOTIDE SEQUENCE</scope>
    <source>
        <strain evidence="2">JLM2183</strain>
    </source>
</reference>
<protein>
    <submittedName>
        <fullName evidence="2">Rhodanese-like protein</fullName>
    </submittedName>
</protein>
<dbReference type="GO" id="GO:0005739">
    <property type="term" value="C:mitochondrion"/>
    <property type="evidence" value="ECO:0007669"/>
    <property type="project" value="TreeGrafter"/>
</dbReference>
<evidence type="ECO:0000313" key="3">
    <source>
        <dbReference type="Proteomes" id="UP001150266"/>
    </source>
</evidence>
<organism evidence="2 3">
    <name type="scientific">Lentinula aciculospora</name>
    <dbReference type="NCBI Taxonomy" id="153920"/>
    <lineage>
        <taxon>Eukaryota</taxon>
        <taxon>Fungi</taxon>
        <taxon>Dikarya</taxon>
        <taxon>Basidiomycota</taxon>
        <taxon>Agaricomycotina</taxon>
        <taxon>Agaricomycetes</taxon>
        <taxon>Agaricomycetidae</taxon>
        <taxon>Agaricales</taxon>
        <taxon>Marasmiineae</taxon>
        <taxon>Omphalotaceae</taxon>
        <taxon>Lentinula</taxon>
    </lineage>
</organism>